<dbReference type="Gene3D" id="3.40.50.300">
    <property type="entry name" value="P-loop containing nucleotide triphosphate hydrolases"/>
    <property type="match status" value="1"/>
</dbReference>
<dbReference type="Proteomes" id="UP000276055">
    <property type="component" value="Unassembled WGS sequence"/>
</dbReference>
<accession>A0A495FMP8</accession>
<evidence type="ECO:0000313" key="1">
    <source>
        <dbReference type="EMBL" id="RKR30001.1"/>
    </source>
</evidence>
<dbReference type="SUPFAM" id="SSF52540">
    <property type="entry name" value="P-loop containing nucleoside triphosphate hydrolases"/>
    <property type="match status" value="1"/>
</dbReference>
<dbReference type="OrthoDB" id="2639622at2"/>
<dbReference type="Pfam" id="PF13671">
    <property type="entry name" value="AAA_33"/>
    <property type="match status" value="1"/>
</dbReference>
<name>A0A495FMP8_9MICC</name>
<sequence>MDSYANQKATRRPAMVHPRPTVHLLCGLNGAGKTTLARELQTALPAVRFSLDEWMLRLYPGVHFAAAEYAGLAETCKLLIWETARQVLDSGTDVVLDWNQWSPQRRALWREKAAAAGFPAVLHHVQTPLETAIERVVTRTAGGDPWAHRLDAGGVRHLAGIFEPPGPDEGLEIRSVSGR</sequence>
<keyword evidence="1" id="KW-0808">Transferase</keyword>
<gene>
    <name evidence="1" type="ORF">C8D78_0320</name>
</gene>
<dbReference type="AlphaFoldDB" id="A0A495FMP8"/>
<dbReference type="EMBL" id="RBIR01000001">
    <property type="protein sequence ID" value="RKR30001.1"/>
    <property type="molecule type" value="Genomic_DNA"/>
</dbReference>
<comment type="caution">
    <text evidence="1">The sequence shown here is derived from an EMBL/GenBank/DDBJ whole genome shotgun (WGS) entry which is preliminary data.</text>
</comment>
<evidence type="ECO:0000313" key="2">
    <source>
        <dbReference type="Proteomes" id="UP000276055"/>
    </source>
</evidence>
<keyword evidence="1" id="KW-0418">Kinase</keyword>
<dbReference type="RefSeq" id="WP_120950120.1">
    <property type="nucleotide sequence ID" value="NZ_RBIR01000001.1"/>
</dbReference>
<dbReference type="InterPro" id="IPR027417">
    <property type="entry name" value="P-loop_NTPase"/>
</dbReference>
<proteinExistence type="predicted"/>
<reference evidence="1 2" key="1">
    <citation type="submission" date="2018-10" db="EMBL/GenBank/DDBJ databases">
        <title>Genomic Encyclopedia of Type Strains, Phase IV (KMG-IV): sequencing the most valuable type-strain genomes for metagenomic binning, comparative biology and taxonomic classification.</title>
        <authorList>
            <person name="Goeker M."/>
        </authorList>
    </citation>
    <scope>NUCLEOTIDE SEQUENCE [LARGE SCALE GENOMIC DNA]</scope>
    <source>
        <strain evidence="1 2">DSM 25586</strain>
    </source>
</reference>
<dbReference type="GO" id="GO:0016301">
    <property type="term" value="F:kinase activity"/>
    <property type="evidence" value="ECO:0007669"/>
    <property type="project" value="UniProtKB-KW"/>
</dbReference>
<organism evidence="1 2">
    <name type="scientific">Arthrobacter oryzae</name>
    <dbReference type="NCBI Taxonomy" id="409290"/>
    <lineage>
        <taxon>Bacteria</taxon>
        <taxon>Bacillati</taxon>
        <taxon>Actinomycetota</taxon>
        <taxon>Actinomycetes</taxon>
        <taxon>Micrococcales</taxon>
        <taxon>Micrococcaceae</taxon>
        <taxon>Arthrobacter</taxon>
    </lineage>
</organism>
<protein>
    <submittedName>
        <fullName evidence="1">Putative kinase</fullName>
    </submittedName>
</protein>